<dbReference type="GeneID" id="123037372"/>
<accession>A0ABM5J3T2</accession>
<dbReference type="RefSeq" id="XP_044313481.1">
    <property type="nucleotide sequence ID" value="XM_044457546.1"/>
</dbReference>
<reference evidence="2" key="1">
    <citation type="journal article" date="2021" name="Elife">
        <title>Highly contiguous assemblies of 101 drosophilid genomes.</title>
        <authorList>
            <person name="Kim B.Y."/>
            <person name="Wang J.R."/>
            <person name="Miller D.E."/>
            <person name="Barmina O."/>
            <person name="Delaney E."/>
            <person name="Thompson A."/>
            <person name="Comeault A.A."/>
            <person name="Peede D."/>
            <person name="D'Agostino E.R."/>
            <person name="Pelaez J."/>
            <person name="Aguilar J.M."/>
            <person name="Haji D."/>
            <person name="Matsunaga T."/>
            <person name="Armstrong E.E."/>
            <person name="Zych M."/>
            <person name="Ogawa Y."/>
            <person name="Stamenkovic-Radak M."/>
            <person name="Jelic M."/>
            <person name="Veselinovic M.S."/>
            <person name="Tanaskovic M."/>
            <person name="Eric P."/>
            <person name="Gao J.J."/>
            <person name="Katoh T.K."/>
            <person name="Toda M.J."/>
            <person name="Watabe H."/>
            <person name="Watada M."/>
            <person name="Davis J.S."/>
            <person name="Moyle L.C."/>
            <person name="Manoli G."/>
            <person name="Bertolini E."/>
            <person name="Kostal V."/>
            <person name="Hawley R.S."/>
            <person name="Takahashi A."/>
            <person name="Jones C.D."/>
            <person name="Price D.K."/>
            <person name="Whiteman N."/>
            <person name="Kopp A."/>
            <person name="Matute D.R."/>
            <person name="Petrov D.A."/>
        </authorList>
    </citation>
    <scope>NUCLEOTIDE SEQUENCE [LARGE SCALE GENOMIC DNA]</scope>
</reference>
<dbReference type="EnsemblMetazoa" id="XM_044457546.1">
    <property type="protein sequence ID" value="XP_044313481.1"/>
    <property type="gene ID" value="LOC123037372"/>
</dbReference>
<organism evidence="1 2">
    <name type="scientific">Drosophila rhopaloa</name>
    <name type="common">Fruit fly</name>
    <dbReference type="NCBI Taxonomy" id="1041015"/>
    <lineage>
        <taxon>Eukaryota</taxon>
        <taxon>Metazoa</taxon>
        <taxon>Ecdysozoa</taxon>
        <taxon>Arthropoda</taxon>
        <taxon>Hexapoda</taxon>
        <taxon>Insecta</taxon>
        <taxon>Pterygota</taxon>
        <taxon>Neoptera</taxon>
        <taxon>Endopterygota</taxon>
        <taxon>Diptera</taxon>
        <taxon>Brachycera</taxon>
        <taxon>Muscomorpha</taxon>
        <taxon>Ephydroidea</taxon>
        <taxon>Drosophilidae</taxon>
        <taxon>Drosophila</taxon>
        <taxon>Sophophora</taxon>
    </lineage>
</organism>
<proteinExistence type="predicted"/>
<dbReference type="Proteomes" id="UP001652680">
    <property type="component" value="Unassembled WGS sequence"/>
</dbReference>
<reference evidence="1" key="2">
    <citation type="submission" date="2025-05" db="UniProtKB">
        <authorList>
            <consortium name="EnsemblMetazoa"/>
        </authorList>
    </citation>
    <scope>IDENTIFICATION</scope>
</reference>
<keyword evidence="2" id="KW-1185">Reference proteome</keyword>
<evidence type="ECO:0000313" key="1">
    <source>
        <dbReference type="EnsemblMetazoa" id="XP_044313481.1"/>
    </source>
</evidence>
<evidence type="ECO:0000313" key="2">
    <source>
        <dbReference type="Proteomes" id="UP001652680"/>
    </source>
</evidence>
<sequence>MEHLRPLSYEEMCQMEMLQAAGGPSASSGPQAMMPIMVIPTALLPAPAEGAVGGGVPGAAMVEHFYQLQPTHHLLPADPATTTTLASPGELALLQGEQIPHSIQHPQQMNILCTGTLGRQRMPASAGGPNQIQISIPIPRWRPLCRVVSSLPPLLRTSSRTLRAVSAERAG</sequence>
<protein>
    <submittedName>
        <fullName evidence="1">Uncharacterized protein</fullName>
    </submittedName>
</protein>
<name>A0ABM5J3T2_DRORH</name>